<dbReference type="GO" id="GO:0016846">
    <property type="term" value="F:carbon-sulfur lyase activity"/>
    <property type="evidence" value="ECO:0007669"/>
    <property type="project" value="InterPro"/>
</dbReference>
<keyword evidence="4" id="KW-0456">Lyase</keyword>
<dbReference type="PANTHER" id="PTHR33337:SF40">
    <property type="entry name" value="CENP-V_GFA DOMAIN-CONTAINING PROTEIN-RELATED"/>
    <property type="match status" value="1"/>
</dbReference>
<dbReference type="InterPro" id="IPR006913">
    <property type="entry name" value="CENP-V/GFA"/>
</dbReference>
<keyword evidence="2" id="KW-0479">Metal-binding</keyword>
<evidence type="ECO:0000256" key="3">
    <source>
        <dbReference type="ARBA" id="ARBA00022833"/>
    </source>
</evidence>
<protein>
    <submittedName>
        <fullName evidence="6">GFA family protein</fullName>
    </submittedName>
</protein>
<comment type="similarity">
    <text evidence="1">Belongs to the Gfa family.</text>
</comment>
<proteinExistence type="inferred from homology"/>
<keyword evidence="7" id="KW-1185">Reference proteome</keyword>
<dbReference type="EMBL" id="CP061038">
    <property type="protein sequence ID" value="QNQ11022.1"/>
    <property type="molecule type" value="Genomic_DNA"/>
</dbReference>
<dbReference type="PANTHER" id="PTHR33337">
    <property type="entry name" value="GFA DOMAIN-CONTAINING PROTEIN"/>
    <property type="match status" value="1"/>
</dbReference>
<gene>
    <name evidence="6" type="ORF">H3Z74_07625</name>
</gene>
<evidence type="ECO:0000256" key="2">
    <source>
        <dbReference type="ARBA" id="ARBA00022723"/>
    </source>
</evidence>
<feature type="domain" description="CENP-V/GFA" evidence="5">
    <location>
        <begin position="3"/>
        <end position="121"/>
    </location>
</feature>
<keyword evidence="3" id="KW-0862">Zinc</keyword>
<evidence type="ECO:0000313" key="7">
    <source>
        <dbReference type="Proteomes" id="UP000516148"/>
    </source>
</evidence>
<evidence type="ECO:0000313" key="6">
    <source>
        <dbReference type="EMBL" id="QNQ11022.1"/>
    </source>
</evidence>
<evidence type="ECO:0000256" key="4">
    <source>
        <dbReference type="ARBA" id="ARBA00023239"/>
    </source>
</evidence>
<evidence type="ECO:0000259" key="5">
    <source>
        <dbReference type="PROSITE" id="PS51891"/>
    </source>
</evidence>
<sequence length="145" mass="15938">MTVEGGCHCGAVRYVLAVDAAPAIYCCHCLNCQSWAGSAFTQSALLPDGAISVTGPVIEYRFINPSGHESHQRLCGTCHTRIFNTNSARPGLVVLRAGTLDESDRLSPRLHMWVRRKQPWVVIAEDIPTFEETPPIAEFVATMLR</sequence>
<reference evidence="6 7" key="1">
    <citation type="submission" date="2020-09" db="EMBL/GenBank/DDBJ databases">
        <title>Sphingomonas sp., a new species isolated from pork steak.</title>
        <authorList>
            <person name="Heidler von Heilborn D."/>
        </authorList>
    </citation>
    <scope>NUCLEOTIDE SEQUENCE [LARGE SCALE GENOMIC DNA]</scope>
    <source>
        <strain evidence="7">S8-3T</strain>
    </source>
</reference>
<dbReference type="Pfam" id="PF04828">
    <property type="entry name" value="GFA"/>
    <property type="match status" value="1"/>
</dbReference>
<dbReference type="Gene3D" id="3.90.1590.10">
    <property type="entry name" value="glutathione-dependent formaldehyde- activating enzyme (gfa)"/>
    <property type="match status" value="1"/>
</dbReference>
<dbReference type="AlphaFoldDB" id="A0A7H0LMW9"/>
<accession>A0A7H0LMW9</accession>
<dbReference type="KEGG" id="spap:H3Z74_07625"/>
<dbReference type="RefSeq" id="WP_187763308.1">
    <property type="nucleotide sequence ID" value="NZ_CP061038.1"/>
</dbReference>
<dbReference type="SUPFAM" id="SSF51316">
    <property type="entry name" value="Mss4-like"/>
    <property type="match status" value="1"/>
</dbReference>
<name>A0A7H0LMW9_9SPHN</name>
<dbReference type="InterPro" id="IPR011057">
    <property type="entry name" value="Mss4-like_sf"/>
</dbReference>
<dbReference type="PROSITE" id="PS51891">
    <property type="entry name" value="CENP_V_GFA"/>
    <property type="match status" value="1"/>
</dbReference>
<dbReference type="GO" id="GO:0046872">
    <property type="term" value="F:metal ion binding"/>
    <property type="evidence" value="ECO:0007669"/>
    <property type="project" value="UniProtKB-KW"/>
</dbReference>
<organism evidence="6 7">
    <name type="scientific">Sphingomonas alpina</name>
    <dbReference type="NCBI Taxonomy" id="653931"/>
    <lineage>
        <taxon>Bacteria</taxon>
        <taxon>Pseudomonadati</taxon>
        <taxon>Pseudomonadota</taxon>
        <taxon>Alphaproteobacteria</taxon>
        <taxon>Sphingomonadales</taxon>
        <taxon>Sphingomonadaceae</taxon>
        <taxon>Sphingomonas</taxon>
    </lineage>
</organism>
<evidence type="ECO:0000256" key="1">
    <source>
        <dbReference type="ARBA" id="ARBA00005495"/>
    </source>
</evidence>
<dbReference type="Proteomes" id="UP000516148">
    <property type="component" value="Chromosome"/>
</dbReference>